<dbReference type="PANTHER" id="PTHR34676">
    <property type="entry name" value="DUF4219 DOMAIN-CONTAINING PROTEIN-RELATED"/>
    <property type="match status" value="1"/>
</dbReference>
<reference evidence="1" key="1">
    <citation type="submission" date="2021-12" db="EMBL/GenBank/DDBJ databases">
        <title>Prjna785345.</title>
        <authorList>
            <person name="Rujirawat T."/>
            <person name="Krajaejun T."/>
        </authorList>
    </citation>
    <scope>NUCLEOTIDE SEQUENCE</scope>
    <source>
        <strain evidence="1">Pi057C3</strain>
    </source>
</reference>
<evidence type="ECO:0008006" key="3">
    <source>
        <dbReference type="Google" id="ProtNLM"/>
    </source>
</evidence>
<evidence type="ECO:0000313" key="1">
    <source>
        <dbReference type="EMBL" id="KAJ0389295.1"/>
    </source>
</evidence>
<organism evidence="1 2">
    <name type="scientific">Pythium insidiosum</name>
    <name type="common">Pythiosis disease agent</name>
    <dbReference type="NCBI Taxonomy" id="114742"/>
    <lineage>
        <taxon>Eukaryota</taxon>
        <taxon>Sar</taxon>
        <taxon>Stramenopiles</taxon>
        <taxon>Oomycota</taxon>
        <taxon>Peronosporomycetes</taxon>
        <taxon>Pythiales</taxon>
        <taxon>Pythiaceae</taxon>
        <taxon>Pythium</taxon>
    </lineage>
</organism>
<comment type="caution">
    <text evidence="1">The sequence shown here is derived from an EMBL/GenBank/DDBJ whole genome shotgun (WGS) entry which is preliminary data.</text>
</comment>
<dbReference type="PANTHER" id="PTHR34676:SF17">
    <property type="entry name" value="OS06G0684500 PROTEIN"/>
    <property type="match status" value="1"/>
</dbReference>
<proteinExistence type="predicted"/>
<accession>A0AAD5Q064</accession>
<sequence>MRMTLARKGLVDHIAIVKAENEWNDDWRAKDMKAFAIIAQGIEVEHQSKIRGANTAKQAWDLLREYYNRSNLQNRIALTRKLHDFKMEEGSNMASHLDRFGELVVAMEAVGDAMDESRQLVILLGSLPAEYETIVTVIENTKV</sequence>
<dbReference type="EMBL" id="JAKCXM010004214">
    <property type="protein sequence ID" value="KAJ0389295.1"/>
    <property type="molecule type" value="Genomic_DNA"/>
</dbReference>
<name>A0AAD5Q064_PYTIN</name>
<gene>
    <name evidence="1" type="ORF">P43SY_011789</name>
</gene>
<evidence type="ECO:0000313" key="2">
    <source>
        <dbReference type="Proteomes" id="UP001209570"/>
    </source>
</evidence>
<dbReference type="Proteomes" id="UP001209570">
    <property type="component" value="Unassembled WGS sequence"/>
</dbReference>
<dbReference type="AlphaFoldDB" id="A0AAD5Q064"/>
<keyword evidence="2" id="KW-1185">Reference proteome</keyword>
<dbReference type="Pfam" id="PF14223">
    <property type="entry name" value="Retrotran_gag_2"/>
    <property type="match status" value="1"/>
</dbReference>
<protein>
    <recommendedName>
        <fullName evidence="3">Polyprotein</fullName>
    </recommendedName>
</protein>